<evidence type="ECO:0000313" key="7">
    <source>
        <dbReference type="Proteomes" id="UP000831880"/>
    </source>
</evidence>
<dbReference type="SUPFAM" id="SSF53850">
    <property type="entry name" value="Periplasmic binding protein-like II"/>
    <property type="match status" value="1"/>
</dbReference>
<sequence>MEIKQLRTFQAASKNLNFTQTSKELNYAQSSVTAQIKALELELGTTLFERLGKRLLLTEAGRQFKSYADNIILLSEEAKFSLNAREQAGSLVIGAQESQCTYRLPPLLKKFKQKYPLVKLIFKPAHSDERAREQLLQGQLDLAFIMDTEKPEQFLHIEPLIEEELKLVASSSNPLGNKSRVLPEHIKNETLLLTETGCSYRTLFERCLHGEGVYPANIFEFGSIEAIKQCVIADLGIALLPEMTMLSELKEGKVKELNWGTDMAQIQTKMAWHKDKWITPPLEAFIKLTRGVFNYSPDGEWS</sequence>
<protein>
    <submittedName>
        <fullName evidence="6">LysR family transcriptional regulator</fullName>
    </submittedName>
</protein>
<comment type="similarity">
    <text evidence="1">Belongs to the LysR transcriptional regulatory family.</text>
</comment>
<keyword evidence="2" id="KW-0805">Transcription regulation</keyword>
<dbReference type="InterPro" id="IPR036388">
    <property type="entry name" value="WH-like_DNA-bd_sf"/>
</dbReference>
<dbReference type="PANTHER" id="PTHR30126">
    <property type="entry name" value="HTH-TYPE TRANSCRIPTIONAL REGULATOR"/>
    <property type="match status" value="1"/>
</dbReference>
<evidence type="ECO:0000259" key="5">
    <source>
        <dbReference type="PROSITE" id="PS50931"/>
    </source>
</evidence>
<evidence type="ECO:0000256" key="4">
    <source>
        <dbReference type="ARBA" id="ARBA00023163"/>
    </source>
</evidence>
<keyword evidence="3" id="KW-0238">DNA-binding</keyword>
<dbReference type="Gene3D" id="1.10.10.10">
    <property type="entry name" value="Winged helix-like DNA-binding domain superfamily/Winged helix DNA-binding domain"/>
    <property type="match status" value="1"/>
</dbReference>
<proteinExistence type="inferred from homology"/>
<name>A0ABY4GUG1_9BACI</name>
<gene>
    <name evidence="6" type="ORF">MUO14_13530</name>
</gene>
<dbReference type="InterPro" id="IPR036390">
    <property type="entry name" value="WH_DNA-bd_sf"/>
</dbReference>
<dbReference type="SUPFAM" id="SSF46785">
    <property type="entry name" value="Winged helix' DNA-binding domain"/>
    <property type="match status" value="1"/>
</dbReference>
<evidence type="ECO:0000256" key="3">
    <source>
        <dbReference type="ARBA" id="ARBA00023125"/>
    </source>
</evidence>
<reference evidence="6 7" key="1">
    <citation type="submission" date="2022-04" db="EMBL/GenBank/DDBJ databases">
        <title>Halobacillus sp. isolated from saltern.</title>
        <authorList>
            <person name="Won M."/>
            <person name="Lee C.-M."/>
            <person name="Woen H.-Y."/>
            <person name="Kwon S.-W."/>
        </authorList>
    </citation>
    <scope>NUCLEOTIDE SEQUENCE [LARGE SCALE GENOMIC DNA]</scope>
    <source>
        <strain evidence="6 7">SSTM10-2</strain>
    </source>
</reference>
<dbReference type="EMBL" id="CP095074">
    <property type="protein sequence ID" value="UOQ91581.1"/>
    <property type="molecule type" value="Genomic_DNA"/>
</dbReference>
<dbReference type="Pfam" id="PF00126">
    <property type="entry name" value="HTH_1"/>
    <property type="match status" value="1"/>
</dbReference>
<dbReference type="PROSITE" id="PS50931">
    <property type="entry name" value="HTH_LYSR"/>
    <property type="match status" value="1"/>
</dbReference>
<organism evidence="6 7">
    <name type="scientific">Halobacillus shinanisalinarum</name>
    <dbReference type="NCBI Taxonomy" id="2932258"/>
    <lineage>
        <taxon>Bacteria</taxon>
        <taxon>Bacillati</taxon>
        <taxon>Bacillota</taxon>
        <taxon>Bacilli</taxon>
        <taxon>Bacillales</taxon>
        <taxon>Bacillaceae</taxon>
        <taxon>Halobacillus</taxon>
    </lineage>
</organism>
<dbReference type="Pfam" id="PF03466">
    <property type="entry name" value="LysR_substrate"/>
    <property type="match status" value="1"/>
</dbReference>
<keyword evidence="4" id="KW-0804">Transcription</keyword>
<accession>A0ABY4GUG1</accession>
<feature type="domain" description="HTH lysR-type" evidence="5">
    <location>
        <begin position="1"/>
        <end position="58"/>
    </location>
</feature>
<keyword evidence="7" id="KW-1185">Reference proteome</keyword>
<dbReference type="Gene3D" id="3.40.190.290">
    <property type="match status" value="1"/>
</dbReference>
<evidence type="ECO:0000256" key="2">
    <source>
        <dbReference type="ARBA" id="ARBA00023015"/>
    </source>
</evidence>
<dbReference type="InterPro" id="IPR005119">
    <property type="entry name" value="LysR_subst-bd"/>
</dbReference>
<dbReference type="InterPro" id="IPR000847">
    <property type="entry name" value="LysR_HTH_N"/>
</dbReference>
<dbReference type="PANTHER" id="PTHR30126:SF100">
    <property type="entry name" value="LYSR-FAMILY TRANSCRIPTIONAL REGULATOR"/>
    <property type="match status" value="1"/>
</dbReference>
<dbReference type="Proteomes" id="UP000831880">
    <property type="component" value="Chromosome"/>
</dbReference>
<dbReference type="CDD" id="cd05466">
    <property type="entry name" value="PBP2_LTTR_substrate"/>
    <property type="match status" value="1"/>
</dbReference>
<evidence type="ECO:0000313" key="6">
    <source>
        <dbReference type="EMBL" id="UOQ91581.1"/>
    </source>
</evidence>
<evidence type="ECO:0000256" key="1">
    <source>
        <dbReference type="ARBA" id="ARBA00009437"/>
    </source>
</evidence>
<dbReference type="PRINTS" id="PR00039">
    <property type="entry name" value="HTHLYSR"/>
</dbReference>
<dbReference type="RefSeq" id="WP_244751192.1">
    <property type="nucleotide sequence ID" value="NZ_CP095074.1"/>
</dbReference>